<dbReference type="PROSITE" id="PS51257">
    <property type="entry name" value="PROKAR_LIPOPROTEIN"/>
    <property type="match status" value="1"/>
</dbReference>
<dbReference type="AlphaFoldDB" id="A0A1H0GD96"/>
<evidence type="ECO:0000313" key="3">
    <source>
        <dbReference type="Proteomes" id="UP000198778"/>
    </source>
</evidence>
<gene>
    <name evidence="2" type="ORF">SAMN04488053_10661</name>
</gene>
<dbReference type="CDD" id="cd13585">
    <property type="entry name" value="PBP2_TMBP_like"/>
    <property type="match status" value="1"/>
</dbReference>
<dbReference type="InterPro" id="IPR006059">
    <property type="entry name" value="SBP"/>
</dbReference>
<dbReference type="RefSeq" id="WP_244516789.1">
    <property type="nucleotide sequence ID" value="NZ_FNIL01000006.1"/>
</dbReference>
<sequence length="453" mass="50773">MKKIKKSCYGFSLMAFSVVLAGCGGNGDANENPGETDVEAGDLEGETITVAVTEGDIGQFNAWEARSDEFTEETGIEVEFIGIPYENLLDRITAEGISGDGTFDLVTYLDIMGPSISQFLEPLNEYAERDDYDFERFPDSTMNLSTFNDNVISLPARANVQMMFYREDVFEDLNLDTPESWEDVEEAGREITENTELSAITPYYQVGNNGQNLYMWTSYLWSNGGDIFDEDMRPVFDSEEGIEATERYINLLEEDLAPDGSVTFGEQDARTHFRQGNSAMWIGWWWVYSEFNNPEAAAEEVSGNVNFATVPMWEGKGGSSNVSSFPIGMMEGSQNKDAAWEFLKWLTDPELEKSVVGDALREESPSDQFSTDISQTENLRDEELNDLLDDFFLTGAEGFEEAQTLPQFEHWPQVSDAISRAISDMATGASVEERLTEAAEEVESLMEDNGYYE</sequence>
<dbReference type="PANTHER" id="PTHR43649">
    <property type="entry name" value="ARABINOSE-BINDING PROTEIN-RELATED"/>
    <property type="match status" value="1"/>
</dbReference>
<dbReference type="STRING" id="745820.SAMN04488053_10661"/>
<keyword evidence="2" id="KW-0813">Transport</keyword>
<dbReference type="Pfam" id="PF01547">
    <property type="entry name" value="SBP_bac_1"/>
    <property type="match status" value="1"/>
</dbReference>
<dbReference type="PANTHER" id="PTHR43649:SF12">
    <property type="entry name" value="DIACETYLCHITOBIOSE BINDING PROTEIN DASA"/>
    <property type="match status" value="1"/>
</dbReference>
<feature type="chain" id="PRO_5039390138" evidence="1">
    <location>
        <begin position="22"/>
        <end position="453"/>
    </location>
</feature>
<name>A0A1H0GD96_9BACI</name>
<evidence type="ECO:0000256" key="1">
    <source>
        <dbReference type="SAM" id="SignalP"/>
    </source>
</evidence>
<dbReference type="InterPro" id="IPR050490">
    <property type="entry name" value="Bact_solute-bd_prot1"/>
</dbReference>
<dbReference type="SUPFAM" id="SSF53850">
    <property type="entry name" value="Periplasmic binding protein-like II"/>
    <property type="match status" value="1"/>
</dbReference>
<proteinExistence type="predicted"/>
<keyword evidence="3" id="KW-1185">Reference proteome</keyword>
<reference evidence="3" key="1">
    <citation type="submission" date="2016-10" db="EMBL/GenBank/DDBJ databases">
        <authorList>
            <person name="Varghese N."/>
            <person name="Submissions S."/>
        </authorList>
    </citation>
    <scope>NUCLEOTIDE SEQUENCE [LARGE SCALE GENOMIC DNA]</scope>
    <source>
        <strain evidence="3">CGMCC 1.10369</strain>
    </source>
</reference>
<protein>
    <submittedName>
        <fullName evidence="2">Multiple sugar transport system substrate-binding protein</fullName>
    </submittedName>
</protein>
<dbReference type="EMBL" id="FNIL01000006">
    <property type="protein sequence ID" value="SDO04749.1"/>
    <property type="molecule type" value="Genomic_DNA"/>
</dbReference>
<dbReference type="Gene3D" id="3.40.190.10">
    <property type="entry name" value="Periplasmic binding protein-like II"/>
    <property type="match status" value="2"/>
</dbReference>
<evidence type="ECO:0000313" key="2">
    <source>
        <dbReference type="EMBL" id="SDO04749.1"/>
    </source>
</evidence>
<dbReference type="Proteomes" id="UP000198778">
    <property type="component" value="Unassembled WGS sequence"/>
</dbReference>
<accession>A0A1H0GD96</accession>
<keyword evidence="1" id="KW-0732">Signal</keyword>
<organism evidence="2 3">
    <name type="scientific">Alkalicoccus daliensis</name>
    <dbReference type="NCBI Taxonomy" id="745820"/>
    <lineage>
        <taxon>Bacteria</taxon>
        <taxon>Bacillati</taxon>
        <taxon>Bacillota</taxon>
        <taxon>Bacilli</taxon>
        <taxon>Bacillales</taxon>
        <taxon>Bacillaceae</taxon>
        <taxon>Alkalicoccus</taxon>
    </lineage>
</organism>
<feature type="signal peptide" evidence="1">
    <location>
        <begin position="1"/>
        <end position="21"/>
    </location>
</feature>
<keyword evidence="2" id="KW-0762">Sugar transport</keyword>